<dbReference type="OrthoDB" id="1362378at2"/>
<dbReference type="EMBL" id="JRWG01000005">
    <property type="protein sequence ID" value="KXN98888.1"/>
    <property type="molecule type" value="Genomic_DNA"/>
</dbReference>
<reference evidence="4" key="1">
    <citation type="submission" date="2014-10" db="EMBL/GenBank/DDBJ databases">
        <title>Genome sequencing of Vitellibacter sp. D-24.</title>
        <authorList>
            <person name="Thevarajoo S."/>
            <person name="Selvaratnam C."/>
            <person name="Goh K.M."/>
            <person name="Chong C.S."/>
        </authorList>
    </citation>
    <scope>NUCLEOTIDE SEQUENCE [LARGE SCALE GENOMIC DNA]</scope>
    <source>
        <strain evidence="4">D-24</strain>
    </source>
</reference>
<keyword evidence="1" id="KW-0812">Transmembrane</keyword>
<dbReference type="STRING" id="1548749.LS48_10100"/>
<feature type="transmembrane region" description="Helical" evidence="1">
    <location>
        <begin position="47"/>
        <end position="66"/>
    </location>
</feature>
<name>A0A137RHB6_9FLAO</name>
<sequence>MKPHVKEILIGLVIGLLANMAGTYLYIFFFSELSLESTLKAALENDFLGSLIALGAILNLIVFFILLKKNQYYRARGVVLATVIAALAILISKFF</sequence>
<dbReference type="Proteomes" id="UP000070138">
    <property type="component" value="Unassembled WGS sequence"/>
</dbReference>
<evidence type="ECO:0000313" key="3">
    <source>
        <dbReference type="EMBL" id="KXN98888.1"/>
    </source>
</evidence>
<feature type="domain" description="Major facilitator superfamily (MFS) profile" evidence="2">
    <location>
        <begin position="1"/>
        <end position="95"/>
    </location>
</feature>
<gene>
    <name evidence="3" type="ORF">LS48_10100</name>
</gene>
<feature type="transmembrane region" description="Helical" evidence="1">
    <location>
        <begin position="78"/>
        <end position="94"/>
    </location>
</feature>
<proteinExistence type="predicted"/>
<dbReference type="InterPro" id="IPR020846">
    <property type="entry name" value="MFS_dom"/>
</dbReference>
<dbReference type="RefSeq" id="WP_062622412.1">
    <property type="nucleotide sequence ID" value="NZ_JRWG01000005.1"/>
</dbReference>
<accession>A0A137RHB6</accession>
<comment type="caution">
    <text evidence="3">The sequence shown here is derived from an EMBL/GenBank/DDBJ whole genome shotgun (WGS) entry which is preliminary data.</text>
</comment>
<keyword evidence="1" id="KW-0472">Membrane</keyword>
<dbReference type="GO" id="GO:0022857">
    <property type="term" value="F:transmembrane transporter activity"/>
    <property type="evidence" value="ECO:0007669"/>
    <property type="project" value="InterPro"/>
</dbReference>
<evidence type="ECO:0000259" key="2">
    <source>
        <dbReference type="PROSITE" id="PS50850"/>
    </source>
</evidence>
<keyword evidence="1" id="KW-1133">Transmembrane helix</keyword>
<dbReference type="PROSITE" id="PS50850">
    <property type="entry name" value="MFS"/>
    <property type="match status" value="1"/>
</dbReference>
<organism evidence="3 4">
    <name type="scientific">Aequorivita aquimaris</name>
    <dbReference type="NCBI Taxonomy" id="1548749"/>
    <lineage>
        <taxon>Bacteria</taxon>
        <taxon>Pseudomonadati</taxon>
        <taxon>Bacteroidota</taxon>
        <taxon>Flavobacteriia</taxon>
        <taxon>Flavobacteriales</taxon>
        <taxon>Flavobacteriaceae</taxon>
        <taxon>Aequorivita</taxon>
    </lineage>
</organism>
<keyword evidence="4" id="KW-1185">Reference proteome</keyword>
<evidence type="ECO:0000313" key="4">
    <source>
        <dbReference type="Proteomes" id="UP000070138"/>
    </source>
</evidence>
<feature type="transmembrane region" description="Helical" evidence="1">
    <location>
        <begin position="7"/>
        <end position="27"/>
    </location>
</feature>
<dbReference type="AlphaFoldDB" id="A0A137RHB6"/>
<evidence type="ECO:0000256" key="1">
    <source>
        <dbReference type="SAM" id="Phobius"/>
    </source>
</evidence>
<protein>
    <submittedName>
        <fullName evidence="3">Membrane protein</fullName>
    </submittedName>
</protein>
<reference evidence="3 4" key="2">
    <citation type="journal article" date="2016" name="Int. J. Syst. Evol. Microbiol.">
        <title>Vitellibacter aquimaris sp. nov., a marine bacterium isolated from seawater.</title>
        <authorList>
            <person name="Thevarajoo S."/>
            <person name="Selvaratnam C."/>
            <person name="Goh K.M."/>
            <person name="Hong K.W."/>
            <person name="Chan X.Y."/>
            <person name="Chan K.G."/>
            <person name="Chong C.S."/>
        </authorList>
    </citation>
    <scope>NUCLEOTIDE SEQUENCE [LARGE SCALE GENOMIC DNA]</scope>
    <source>
        <strain evidence="3 4">D-24</strain>
    </source>
</reference>